<evidence type="ECO:0008006" key="4">
    <source>
        <dbReference type="Google" id="ProtNLM"/>
    </source>
</evidence>
<organism evidence="2 3">
    <name type="scientific">Candidatus Hakubella thermalkaliphila</name>
    <dbReference type="NCBI Taxonomy" id="2754717"/>
    <lineage>
        <taxon>Bacteria</taxon>
        <taxon>Bacillati</taxon>
        <taxon>Actinomycetota</taxon>
        <taxon>Actinomycetota incertae sedis</taxon>
        <taxon>Candidatus Hakubellales</taxon>
        <taxon>Candidatus Hakubellaceae</taxon>
        <taxon>Candidatus Hakubella</taxon>
    </lineage>
</organism>
<dbReference type="InterPro" id="IPR002763">
    <property type="entry name" value="DUF72"/>
</dbReference>
<evidence type="ECO:0000313" key="3">
    <source>
        <dbReference type="Proteomes" id="UP000588083"/>
    </source>
</evidence>
<dbReference type="Proteomes" id="UP000588083">
    <property type="component" value="Unassembled WGS sequence"/>
</dbReference>
<dbReference type="RefSeq" id="WP_176238283.1">
    <property type="nucleotide sequence ID" value="NZ_BLRZ01000308.1"/>
</dbReference>
<evidence type="ECO:0000313" key="2">
    <source>
        <dbReference type="EMBL" id="GFP31408.1"/>
    </source>
</evidence>
<reference evidence="2 3" key="1">
    <citation type="journal article" date="2020" name="Front. Microbiol.">
        <title>Single-cell genomics of novel Actinobacteria with the Wood-Ljungdahl pathway discovered in a serpentinizing system.</title>
        <authorList>
            <person name="Merino N."/>
            <person name="Kawai M."/>
            <person name="Boyd E.S."/>
            <person name="Colman D.R."/>
            <person name="McGlynn S.E."/>
            <person name="Nealson K.H."/>
            <person name="Kurokawa K."/>
            <person name="Hongoh Y."/>
        </authorList>
    </citation>
    <scope>NUCLEOTIDE SEQUENCE [LARGE SCALE GENOMIC DNA]</scope>
    <source>
        <strain evidence="2 3">S34</strain>
    </source>
</reference>
<dbReference type="AlphaFoldDB" id="A0A6V8PGM0"/>
<name>A0A6V8PGM0_9ACTN</name>
<dbReference type="SUPFAM" id="SSF117396">
    <property type="entry name" value="TM1631-like"/>
    <property type="match status" value="1"/>
</dbReference>
<dbReference type="EMBL" id="BLRZ01000308">
    <property type="protein sequence ID" value="GFP31408.1"/>
    <property type="molecule type" value="Genomic_DNA"/>
</dbReference>
<keyword evidence="3" id="KW-1185">Reference proteome</keyword>
<feature type="region of interest" description="Disordered" evidence="1">
    <location>
        <begin position="98"/>
        <end position="121"/>
    </location>
</feature>
<feature type="non-terminal residue" evidence="2">
    <location>
        <position position="121"/>
    </location>
</feature>
<dbReference type="Pfam" id="PF01904">
    <property type="entry name" value="DUF72"/>
    <property type="match status" value="1"/>
</dbReference>
<protein>
    <recommendedName>
        <fullName evidence="4">DUF72 domain-containing protein</fullName>
    </recommendedName>
</protein>
<accession>A0A6V8PGM0</accession>
<dbReference type="Gene3D" id="3.20.20.410">
    <property type="entry name" value="Protein of unknown function UPF0759"/>
    <property type="match status" value="1"/>
</dbReference>
<gene>
    <name evidence="2" type="ORF">HKBW3S34_02328</name>
</gene>
<dbReference type="PANTHER" id="PTHR30348:SF13">
    <property type="entry name" value="UPF0759 PROTEIN YUNF"/>
    <property type="match status" value="1"/>
</dbReference>
<evidence type="ECO:0000256" key="1">
    <source>
        <dbReference type="SAM" id="MobiDB-lite"/>
    </source>
</evidence>
<proteinExistence type="predicted"/>
<comment type="caution">
    <text evidence="2">The sequence shown here is derived from an EMBL/GenBank/DDBJ whole genome shotgun (WGS) entry which is preliminary data.</text>
</comment>
<dbReference type="InterPro" id="IPR036520">
    <property type="entry name" value="UPF0759_sf"/>
</dbReference>
<dbReference type="PANTHER" id="PTHR30348">
    <property type="entry name" value="UNCHARACTERIZED PROTEIN YECE"/>
    <property type="match status" value="1"/>
</dbReference>
<sequence>MAEIRTGTCSWTDRTLLESKTFYPPGLKSAEGRLKFYAQHFNTVEVDSTFYALPARRNAELWAERTPPDFIFHIKAFGLLTPHSVEVARLPPLRREMLPPSQRELLRPHAPPAATRDTASP</sequence>